<reference evidence="4" key="1">
    <citation type="submission" date="2020-01" db="EMBL/GenBank/DDBJ databases">
        <authorList>
            <person name="Chen W.-M."/>
        </authorList>
    </citation>
    <scope>NUCLEOTIDE SEQUENCE</scope>
    <source>
        <strain evidence="4">CYK-10</strain>
    </source>
</reference>
<dbReference type="EMBL" id="JAABNR010000008">
    <property type="protein sequence ID" value="NBZ87986.1"/>
    <property type="molecule type" value="Genomic_DNA"/>
</dbReference>
<organism evidence="4 5">
    <name type="scientific">Stagnihabitans tardus</name>
    <dbReference type="NCBI Taxonomy" id="2699202"/>
    <lineage>
        <taxon>Bacteria</taxon>
        <taxon>Pseudomonadati</taxon>
        <taxon>Pseudomonadota</taxon>
        <taxon>Alphaproteobacteria</taxon>
        <taxon>Rhodobacterales</taxon>
        <taxon>Paracoccaceae</taxon>
        <taxon>Stagnihabitans</taxon>
    </lineage>
</organism>
<evidence type="ECO:0000256" key="1">
    <source>
        <dbReference type="ARBA" id="ARBA00022729"/>
    </source>
</evidence>
<evidence type="ECO:0000313" key="5">
    <source>
        <dbReference type="Proteomes" id="UP001193501"/>
    </source>
</evidence>
<proteinExistence type="predicted"/>
<evidence type="ECO:0000313" key="4">
    <source>
        <dbReference type="EMBL" id="NBZ87986.1"/>
    </source>
</evidence>
<evidence type="ECO:0000259" key="3">
    <source>
        <dbReference type="Pfam" id="PF04355"/>
    </source>
</evidence>
<evidence type="ECO:0000256" key="2">
    <source>
        <dbReference type="ARBA" id="ARBA00023136"/>
    </source>
</evidence>
<gene>
    <name evidence="4" type="primary">bamE</name>
    <name evidence="4" type="ORF">GV832_10395</name>
</gene>
<sequence>MGCTPIYSMHGYAPDDETLAQIETGVDTRETVAAFLGRPTTDGLLNDEAWFYVQSRWKSVGMGAPQEYDRQVVAVTFSEDGRVANIERFGLERGEIVPLSRRVTSTPIKGRSALSQIFSNFGRVDAASLFRNR</sequence>
<dbReference type="Gene3D" id="3.30.1450.10">
    <property type="match status" value="1"/>
</dbReference>
<comment type="caution">
    <text evidence="4">The sequence shown here is derived from an EMBL/GenBank/DDBJ whole genome shotgun (WGS) entry which is preliminary data.</text>
</comment>
<dbReference type="InterPro" id="IPR037873">
    <property type="entry name" value="BamE-like"/>
</dbReference>
<accession>A0AAE4YAR6</accession>
<name>A0AAE4YAR6_9RHOB</name>
<keyword evidence="5" id="KW-1185">Reference proteome</keyword>
<feature type="domain" description="Outer membrane protein assembly factor BamE" evidence="3">
    <location>
        <begin position="11"/>
        <end position="86"/>
    </location>
</feature>
<dbReference type="AlphaFoldDB" id="A0AAE4YAR6"/>
<dbReference type="GO" id="GO:0019867">
    <property type="term" value="C:outer membrane"/>
    <property type="evidence" value="ECO:0007669"/>
    <property type="project" value="InterPro"/>
</dbReference>
<dbReference type="InterPro" id="IPR007450">
    <property type="entry name" value="BamE_dom"/>
</dbReference>
<dbReference type="Proteomes" id="UP001193501">
    <property type="component" value="Unassembled WGS sequence"/>
</dbReference>
<protein>
    <submittedName>
        <fullName evidence="4">Outer membrane protein assembly factor BamE</fullName>
    </submittedName>
</protein>
<dbReference type="Pfam" id="PF04355">
    <property type="entry name" value="BamE"/>
    <property type="match status" value="1"/>
</dbReference>
<keyword evidence="2" id="KW-0472">Membrane</keyword>
<keyword evidence="1" id="KW-0732">Signal</keyword>